<keyword evidence="4 9" id="KW-0378">Hydrolase</keyword>
<dbReference type="InterPro" id="IPR014710">
    <property type="entry name" value="RmlC-like_jellyroll"/>
</dbReference>
<dbReference type="SUPFAM" id="SSF51206">
    <property type="entry name" value="cAMP-binding domain-like"/>
    <property type="match status" value="1"/>
</dbReference>
<evidence type="ECO:0000313" key="13">
    <source>
        <dbReference type="Proteomes" id="UP000095751"/>
    </source>
</evidence>
<reference evidence="12 13" key="1">
    <citation type="submission" date="2016-09" db="EMBL/GenBank/DDBJ databases">
        <title>Extensive genetic diversity and differential bi-allelic expression allows diatom success in the polar Southern Ocean.</title>
        <authorList>
            <consortium name="DOE Joint Genome Institute"/>
            <person name="Mock T."/>
            <person name="Otillar R.P."/>
            <person name="Strauss J."/>
            <person name="Dupont C."/>
            <person name="Frickenhaus S."/>
            <person name="Maumus F."/>
            <person name="Mcmullan M."/>
            <person name="Sanges R."/>
            <person name="Schmutz J."/>
            <person name="Toseland A."/>
            <person name="Valas R."/>
            <person name="Veluchamy A."/>
            <person name="Ward B.J."/>
            <person name="Allen A."/>
            <person name="Barry K."/>
            <person name="Falciatore A."/>
            <person name="Ferrante M."/>
            <person name="Fortunato A.E."/>
            <person name="Gloeckner G."/>
            <person name="Gruber A."/>
            <person name="Hipkin R."/>
            <person name="Janech M."/>
            <person name="Kroth P."/>
            <person name="Leese F."/>
            <person name="Lindquist E."/>
            <person name="Lyon B.R."/>
            <person name="Martin J."/>
            <person name="Mayer C."/>
            <person name="Parker M."/>
            <person name="Quesneville H."/>
            <person name="Raymond J."/>
            <person name="Uhlig C."/>
            <person name="Valentin K.U."/>
            <person name="Worden A.Z."/>
            <person name="Armbrust E.V."/>
            <person name="Bowler C."/>
            <person name="Green B."/>
            <person name="Moulton V."/>
            <person name="Van Oosterhout C."/>
            <person name="Grigoriev I."/>
        </authorList>
    </citation>
    <scope>NUCLEOTIDE SEQUENCE [LARGE SCALE GENOMIC DNA]</scope>
    <source>
        <strain evidence="12 13">CCMP1102</strain>
    </source>
</reference>
<dbReference type="Pfam" id="PF00027">
    <property type="entry name" value="cNMP_binding"/>
    <property type="match status" value="1"/>
</dbReference>
<dbReference type="GO" id="GO:0016042">
    <property type="term" value="P:lipid catabolic process"/>
    <property type="evidence" value="ECO:0007669"/>
    <property type="project" value="UniProtKB-UniRule"/>
</dbReference>
<evidence type="ECO:0000256" key="8">
    <source>
        <dbReference type="ARBA" id="ARBA00023136"/>
    </source>
</evidence>
<comment type="subcellular location">
    <subcellularLocation>
        <location evidence="1">Membrane</location>
    </subcellularLocation>
</comment>
<dbReference type="Proteomes" id="UP000095751">
    <property type="component" value="Unassembled WGS sequence"/>
</dbReference>
<keyword evidence="3" id="KW-0812">Transmembrane</keyword>
<keyword evidence="7 9" id="KW-0443">Lipid metabolism</keyword>
<dbReference type="AlphaFoldDB" id="A0A1E7FR74"/>
<dbReference type="PANTHER" id="PTHR14226:SF29">
    <property type="entry name" value="NEUROPATHY TARGET ESTERASE SWS"/>
    <property type="match status" value="1"/>
</dbReference>
<feature type="active site" description="Proton acceptor" evidence="9">
    <location>
        <position position="597"/>
    </location>
</feature>
<evidence type="ECO:0000256" key="2">
    <source>
        <dbReference type="ARBA" id="ARBA00006636"/>
    </source>
</evidence>
<dbReference type="GO" id="GO:0016020">
    <property type="term" value="C:membrane"/>
    <property type="evidence" value="ECO:0007669"/>
    <property type="project" value="UniProtKB-SubCell"/>
</dbReference>
<evidence type="ECO:0000256" key="1">
    <source>
        <dbReference type="ARBA" id="ARBA00004370"/>
    </source>
</evidence>
<dbReference type="InterPro" id="IPR056556">
    <property type="entry name" value="NTE1_P-loop_dom"/>
</dbReference>
<dbReference type="OrthoDB" id="421051at2759"/>
<dbReference type="Gene3D" id="3.40.1090.10">
    <property type="entry name" value="Cytosolic phospholipase A2 catalytic domain"/>
    <property type="match status" value="2"/>
</dbReference>
<evidence type="ECO:0000256" key="7">
    <source>
        <dbReference type="ARBA" id="ARBA00023098"/>
    </source>
</evidence>
<dbReference type="InterPro" id="IPR050301">
    <property type="entry name" value="NTE"/>
</dbReference>
<keyword evidence="5 9" id="KW-0442">Lipid degradation</keyword>
<evidence type="ECO:0000256" key="3">
    <source>
        <dbReference type="ARBA" id="ARBA00022692"/>
    </source>
</evidence>
<dbReference type="InterPro" id="IPR018490">
    <property type="entry name" value="cNMP-bd_dom_sf"/>
</dbReference>
<gene>
    <name evidence="12" type="ORF">FRACYDRAFT_179876</name>
</gene>
<comment type="similarity">
    <text evidence="2">Belongs to the NTE family.</text>
</comment>
<dbReference type="KEGG" id="fcy:FRACYDRAFT_179876"/>
<dbReference type="Gene3D" id="2.60.120.10">
    <property type="entry name" value="Jelly Rolls"/>
    <property type="match status" value="1"/>
</dbReference>
<dbReference type="CDD" id="cd00038">
    <property type="entry name" value="CAP_ED"/>
    <property type="match status" value="1"/>
</dbReference>
<feature type="short sequence motif" description="DGA/G" evidence="9">
    <location>
        <begin position="597"/>
        <end position="599"/>
    </location>
</feature>
<keyword evidence="8" id="KW-0472">Membrane</keyword>
<evidence type="ECO:0000259" key="10">
    <source>
        <dbReference type="PROSITE" id="PS50042"/>
    </source>
</evidence>
<evidence type="ECO:0000256" key="5">
    <source>
        <dbReference type="ARBA" id="ARBA00022963"/>
    </source>
</evidence>
<evidence type="ECO:0000259" key="11">
    <source>
        <dbReference type="PROSITE" id="PS51635"/>
    </source>
</evidence>
<keyword evidence="13" id="KW-1185">Reference proteome</keyword>
<dbReference type="PROSITE" id="PS51635">
    <property type="entry name" value="PNPLA"/>
    <property type="match status" value="1"/>
</dbReference>
<keyword evidence="6" id="KW-1133">Transmembrane helix</keyword>
<evidence type="ECO:0000256" key="9">
    <source>
        <dbReference type="PROSITE-ProRule" id="PRU01161"/>
    </source>
</evidence>
<organism evidence="12 13">
    <name type="scientific">Fragilariopsis cylindrus CCMP1102</name>
    <dbReference type="NCBI Taxonomy" id="635003"/>
    <lineage>
        <taxon>Eukaryota</taxon>
        <taxon>Sar</taxon>
        <taxon>Stramenopiles</taxon>
        <taxon>Ochrophyta</taxon>
        <taxon>Bacillariophyta</taxon>
        <taxon>Bacillariophyceae</taxon>
        <taxon>Bacillariophycidae</taxon>
        <taxon>Bacillariales</taxon>
        <taxon>Bacillariaceae</taxon>
        <taxon>Fragilariopsis</taxon>
    </lineage>
</organism>
<dbReference type="InterPro" id="IPR000595">
    <property type="entry name" value="cNMP-bd_dom"/>
</dbReference>
<dbReference type="PROSITE" id="PS50042">
    <property type="entry name" value="CNMP_BINDING_3"/>
    <property type="match status" value="1"/>
</dbReference>
<dbReference type="InterPro" id="IPR016035">
    <property type="entry name" value="Acyl_Trfase/lysoPLipase"/>
</dbReference>
<sequence length="735" mass="82572">MEIGLHLPLGGFSSKQLQNDANAWDFQRIEIISPGSILGESALFTTDINLFEIRACVPASECCNKPAILLRIPKDVYAHLVVKHPQAMAISLVPVLSVLSPVVHLLTWTTEWMHVEAAREIVHKGSPCNSLYIVLNGRLRATNRSRARNRVLGGATSNVVPPEEYGRGKIFGQVGSLANVDWPFDVFAIRQSELAKVPIKTLEIVVQNFPHAGLFLARVVASHVDQRSRIPKPLPYNLPSYGLNLATIAVVPLSYNIDLKRFCNTFSKAMQTIAPCKLLTKSFVKQELGEKVYNNRNALHDLKMTRLLADVEENNRVVIYQADQKFTFWTRLSILQADCILLVVDSQHAPETSRVEQTLAWAYEAMDVRIELVVVGKEETKLDKDDETDIDEDEDDKVSVSDQLNNWSESRKWIAGHHLVRAPFGRYRIDFRRMCRRITGRSVGLVLGAGGARGIAHLGVIRALTEAGITVDMVGGTSQGAFAGALFAKNPDDYNEVLEGFRIMAADASSMKEKLLDLTLPMASMFAGRRFNKGIRKLLGNMRIQDLVLNFFCVSVDLQNQNTIVHTKGLLWKYVRASMGLTGYLPPISEDKKLLVDGAYLNSLPADVMRYKMGARTVITVDVSTESKREYYEYGTHLSGWWVLYNSWNPFVKTVKVPSMGDISDMLIWVSSEQHRKSVKVASDLYLTPPIQDIGTLEYDKFDEIVDTSYLYAKPIVDEWVRKNPWLVSQIKDLE</sequence>
<dbReference type="Pfam" id="PF01734">
    <property type="entry name" value="Patatin"/>
    <property type="match status" value="1"/>
</dbReference>
<proteinExistence type="inferred from homology"/>
<feature type="active site" description="Nucleophile" evidence="9">
    <location>
        <position position="478"/>
    </location>
</feature>
<dbReference type="InParanoid" id="A0A1E7FR74"/>
<feature type="domain" description="PNPLA" evidence="11">
    <location>
        <begin position="445"/>
        <end position="610"/>
    </location>
</feature>
<dbReference type="PANTHER" id="PTHR14226">
    <property type="entry name" value="NEUROPATHY TARGET ESTERASE/SWISS CHEESE D.MELANOGASTER"/>
    <property type="match status" value="1"/>
</dbReference>
<feature type="domain" description="Cyclic nucleotide-binding" evidence="10">
    <location>
        <begin position="114"/>
        <end position="206"/>
    </location>
</feature>
<dbReference type="InterPro" id="IPR002641">
    <property type="entry name" value="PNPLA_dom"/>
</dbReference>
<dbReference type="SUPFAM" id="SSF52151">
    <property type="entry name" value="FabD/lysophospholipase-like"/>
    <property type="match status" value="1"/>
</dbReference>
<accession>A0A1E7FR74</accession>
<dbReference type="Pfam" id="PF24179">
    <property type="entry name" value="NTE_Ploop"/>
    <property type="match status" value="1"/>
</dbReference>
<evidence type="ECO:0000256" key="4">
    <source>
        <dbReference type="ARBA" id="ARBA00022801"/>
    </source>
</evidence>
<name>A0A1E7FR74_9STRA</name>
<dbReference type="GO" id="GO:0004622">
    <property type="term" value="F:phosphatidylcholine lysophospholipase activity"/>
    <property type="evidence" value="ECO:0007669"/>
    <property type="project" value="UniProtKB-ARBA"/>
</dbReference>
<comment type="caution">
    <text evidence="9">Lacks conserved residue(s) required for the propagation of feature annotation.</text>
</comment>
<evidence type="ECO:0000313" key="12">
    <source>
        <dbReference type="EMBL" id="OEU20627.1"/>
    </source>
</evidence>
<feature type="short sequence motif" description="GXSXG" evidence="9">
    <location>
        <begin position="476"/>
        <end position="480"/>
    </location>
</feature>
<protein>
    <submittedName>
        <fullName evidence="12">Patatin-domain-containing protein</fullName>
    </submittedName>
</protein>
<evidence type="ECO:0000256" key="6">
    <source>
        <dbReference type="ARBA" id="ARBA00022989"/>
    </source>
</evidence>
<dbReference type="EMBL" id="KV784354">
    <property type="protein sequence ID" value="OEU20627.1"/>
    <property type="molecule type" value="Genomic_DNA"/>
</dbReference>